<evidence type="ECO:0000313" key="2">
    <source>
        <dbReference type="EMBL" id="OXA38061.1"/>
    </source>
</evidence>
<evidence type="ECO:0000313" key="3">
    <source>
        <dbReference type="Proteomes" id="UP000198287"/>
    </source>
</evidence>
<dbReference type="Proteomes" id="UP000198287">
    <property type="component" value="Unassembled WGS sequence"/>
</dbReference>
<organism evidence="2 3">
    <name type="scientific">Folsomia candida</name>
    <name type="common">Springtail</name>
    <dbReference type="NCBI Taxonomy" id="158441"/>
    <lineage>
        <taxon>Eukaryota</taxon>
        <taxon>Metazoa</taxon>
        <taxon>Ecdysozoa</taxon>
        <taxon>Arthropoda</taxon>
        <taxon>Hexapoda</taxon>
        <taxon>Collembola</taxon>
        <taxon>Entomobryomorpha</taxon>
        <taxon>Isotomoidea</taxon>
        <taxon>Isotomidae</taxon>
        <taxon>Proisotominae</taxon>
        <taxon>Folsomia</taxon>
    </lineage>
</organism>
<keyword evidence="3" id="KW-1185">Reference proteome</keyword>
<dbReference type="PANTHER" id="PTHR10773:SF19">
    <property type="match status" value="1"/>
</dbReference>
<proteinExistence type="predicted"/>
<dbReference type="OrthoDB" id="6611988at2759"/>
<dbReference type="Pfam" id="PF25273">
    <property type="entry name" value="DUF7869"/>
    <property type="match status" value="1"/>
</dbReference>
<dbReference type="AlphaFoldDB" id="A0A226D081"/>
<comment type="caution">
    <text evidence="2">The sequence shown here is derived from an EMBL/GenBank/DDBJ whole genome shotgun (WGS) entry which is preliminary data.</text>
</comment>
<dbReference type="EMBL" id="LNIX01000049">
    <property type="protein sequence ID" value="OXA38061.1"/>
    <property type="molecule type" value="Genomic_DNA"/>
</dbReference>
<accession>A0A226D081</accession>
<name>A0A226D081_FOLCA</name>
<sequence length="656" mass="76390">MWGLVKSAHFTIYQNLNLDRFEPISSLLSPDLPLYLRGVKSLWQEMWIQISFRLGTWRERKQPLEVNAVVLSQKMIINANNERKRAFRQDTWKDQVTKQRRARGAPYISRNNTPRPGKIAPVGKPCNAECFYPGCLIPLPEKIKLFRMYYSMGSYNSQRSYLLALIEREMVNNSNNVSYFLPVNGARIRVCKKTFIDMFKVTDSVIQNLQNKSKQGQIIIVDGRGRHENHPVTEDYVLTLIEEHIDSFPKQENHYSRARQGQFYLSPDLNVDRMFRLFVEENPAVPNIEKKETIYRRVFKRSGLTIGEPRTDTCKTCDLLNVRIRNSATARLRVLAQDEQHIHHTTWEMAKNAMDEDMRTARDDPTYVVLCGDMQQVLFSPTLTHGEMFYKRQFSTYNYCIFNGATSVGAMYVWNESIGNRGSDEVASCLLLYVEQNYNQLENGQQRTLVFWSDRCRGQTNNFMMICLFQLLIARRIFSRIEQKFLVTGHSYLPRDQLFGLIEKEKKKSIVIVPTQWIDVLRSTKIPGSTPFIVREMNQNDLISLEPLLALIPRPNTLQISSYSWYILDAATPHLILCKPNFNPGSLGTWEILRQGGRGRIVNRPVWTSNAIQNLELNRKYVAPLPITRAKYDDLMSMMELVAPEFREFYQNLIFH</sequence>
<dbReference type="OMA" id="ISCANYA"/>
<protein>
    <submittedName>
        <fullName evidence="2">Putative arginyl-tRNA--protein transferase</fullName>
    </submittedName>
</protein>
<reference evidence="2 3" key="1">
    <citation type="submission" date="2015-12" db="EMBL/GenBank/DDBJ databases">
        <title>The genome of Folsomia candida.</title>
        <authorList>
            <person name="Faddeeva A."/>
            <person name="Derks M.F."/>
            <person name="Anvar Y."/>
            <person name="Smit S."/>
            <person name="Van Straalen N."/>
            <person name="Roelofs D."/>
        </authorList>
    </citation>
    <scope>NUCLEOTIDE SEQUENCE [LARGE SCALE GENOMIC DNA]</scope>
    <source>
        <strain evidence="2 3">VU population</strain>
        <tissue evidence="2">Whole body</tissue>
    </source>
</reference>
<dbReference type="InterPro" id="IPR057191">
    <property type="entry name" value="DUF7869"/>
</dbReference>
<dbReference type="GO" id="GO:0016740">
    <property type="term" value="F:transferase activity"/>
    <property type="evidence" value="ECO:0007669"/>
    <property type="project" value="UniProtKB-KW"/>
</dbReference>
<feature type="domain" description="DUF7869" evidence="1">
    <location>
        <begin position="408"/>
        <end position="522"/>
    </location>
</feature>
<keyword evidence="2" id="KW-0808">Transferase</keyword>
<dbReference type="PANTHER" id="PTHR10773">
    <property type="entry name" value="DNA-DIRECTED RNA POLYMERASES I, II, AND III SUBUNIT RPABC2"/>
    <property type="match status" value="1"/>
</dbReference>
<gene>
    <name evidence="2" type="ORF">Fcan01_27219</name>
</gene>
<evidence type="ECO:0000259" key="1">
    <source>
        <dbReference type="Pfam" id="PF25273"/>
    </source>
</evidence>